<dbReference type="PANTHER" id="PTHR33420:SF12">
    <property type="entry name" value="FIMBRIN-LIKE PROTEIN FIMI-RELATED"/>
    <property type="match status" value="1"/>
</dbReference>
<dbReference type="Proteomes" id="UP000613022">
    <property type="component" value="Unassembled WGS sequence"/>
</dbReference>
<evidence type="ECO:0000256" key="1">
    <source>
        <dbReference type="ARBA" id="ARBA00004561"/>
    </source>
</evidence>
<evidence type="ECO:0000259" key="5">
    <source>
        <dbReference type="Pfam" id="PF00419"/>
    </source>
</evidence>
<dbReference type="InterPro" id="IPR036937">
    <property type="entry name" value="Adhesion_dom_fimbrial_sf"/>
</dbReference>
<dbReference type="PANTHER" id="PTHR33420">
    <property type="entry name" value="FIMBRIAL SUBUNIT ELFA-RELATED"/>
    <property type="match status" value="1"/>
</dbReference>
<comment type="similarity">
    <text evidence="2">Belongs to the fimbrial protein family.</text>
</comment>
<reference evidence="7" key="1">
    <citation type="submission" date="2020-08" db="EMBL/GenBank/DDBJ databases">
        <title>Distribution of Beta-Lactamase Producing Gram-Negative Bacterial Isolates in Isabela River of Santo Domingo, Dominican Republic.</title>
        <authorList>
            <person name="Calderon V."/>
            <person name="Del Rosario C."/>
            <person name="Duarte A."/>
            <person name="Bonnelly R."/>
            <person name="Barauna R."/>
            <person name="Ramos R.T."/>
            <person name="Perdomo O.P."/>
            <person name="Rodriguez De Francisco L.E."/>
            <person name="Franco De Los Santos E.F."/>
        </authorList>
    </citation>
    <scope>NUCLEOTIDE SEQUENCE</scope>
    <source>
        <strain evidence="7">INTEC_BI4_1.1</strain>
    </source>
</reference>
<evidence type="ECO:0000313" key="8">
    <source>
        <dbReference type="Proteomes" id="UP000613022"/>
    </source>
</evidence>
<keyword evidence="4" id="KW-0281">Fimbrium</keyword>
<evidence type="ECO:0000259" key="6">
    <source>
        <dbReference type="Pfam" id="PF22003"/>
    </source>
</evidence>
<name>A0AAW3XN73_9ENTR</name>
<feature type="domain" description="Fimbrial-type adhesion" evidence="5">
    <location>
        <begin position="175"/>
        <end position="318"/>
    </location>
</feature>
<proteinExistence type="inferred from homology"/>
<dbReference type="GO" id="GO:0009289">
    <property type="term" value="C:pilus"/>
    <property type="evidence" value="ECO:0007669"/>
    <property type="project" value="UniProtKB-SubCell"/>
</dbReference>
<dbReference type="Gene3D" id="2.60.40.1090">
    <property type="entry name" value="Fimbrial-type adhesion domain"/>
    <property type="match status" value="1"/>
</dbReference>
<dbReference type="AlphaFoldDB" id="A0AAW3XN73"/>
<evidence type="ECO:0000313" key="7">
    <source>
        <dbReference type="EMBL" id="MBC6325440.1"/>
    </source>
</evidence>
<dbReference type="InterPro" id="IPR008966">
    <property type="entry name" value="Adhesion_dom_sf"/>
</dbReference>
<evidence type="ECO:0000256" key="2">
    <source>
        <dbReference type="ARBA" id="ARBA00006671"/>
    </source>
</evidence>
<comment type="caution">
    <text evidence="7">The sequence shown here is derived from an EMBL/GenBank/DDBJ whole genome shotgun (WGS) entry which is preliminary data.</text>
</comment>
<dbReference type="Pfam" id="PF22003">
    <property type="entry name" value="MrkDrd"/>
    <property type="match status" value="1"/>
</dbReference>
<sequence>MAVGACSFMDNRFTASDNINLNFGQIIVQRDTPIGSVVATASSATLANRNDFIECTTSRFVTQWAPGSGNFQPVQHNAETLYQSGVAGLAFRVVTPGAGSTAGRYGTGPLPRRVSNIWCRLSPTWWRLCGGSWGNYQLQLIKIAPVTGSGRLQTGSITRAGVVGEMDVMNVNIASGEVHTVACSVTTPNIFVNMGSIKNTEFSGAGSTSRDVSFNVNLNCDASANIYLTLEAGRAGVADTSKGILNIDTTGSGETASGVGIQVLFNHTPVIPGERLKITTTASDGLYALPLAARYYQTGTILTPGTANATATFTTTYQ</sequence>
<protein>
    <submittedName>
        <fullName evidence="7">Fimbrial protein</fullName>
    </submittedName>
</protein>
<dbReference type="InterPro" id="IPR050263">
    <property type="entry name" value="Bact_Fimbrial_Adh_Pro"/>
</dbReference>
<dbReference type="Pfam" id="PF00419">
    <property type="entry name" value="Fimbrial"/>
    <property type="match status" value="1"/>
</dbReference>
<dbReference type="InterPro" id="IPR054160">
    <property type="entry name" value="MrkD_recept-bd"/>
</dbReference>
<dbReference type="GO" id="GO:0043709">
    <property type="term" value="P:cell adhesion involved in single-species biofilm formation"/>
    <property type="evidence" value="ECO:0007669"/>
    <property type="project" value="TreeGrafter"/>
</dbReference>
<organism evidence="7 8">
    <name type="scientific">Enterobacter kobei</name>
    <dbReference type="NCBI Taxonomy" id="208224"/>
    <lineage>
        <taxon>Bacteria</taxon>
        <taxon>Pseudomonadati</taxon>
        <taxon>Pseudomonadota</taxon>
        <taxon>Gammaproteobacteria</taxon>
        <taxon>Enterobacterales</taxon>
        <taxon>Enterobacteriaceae</taxon>
        <taxon>Enterobacter</taxon>
        <taxon>Enterobacter cloacae complex</taxon>
    </lineage>
</organism>
<gene>
    <name evidence="7" type="ORF">H9R40_20085</name>
</gene>
<feature type="domain" description="MrkD-like receptor binding" evidence="6">
    <location>
        <begin position="19"/>
        <end position="159"/>
    </location>
</feature>
<evidence type="ECO:0000256" key="3">
    <source>
        <dbReference type="ARBA" id="ARBA00022729"/>
    </source>
</evidence>
<dbReference type="SUPFAM" id="SSF49401">
    <property type="entry name" value="Bacterial adhesins"/>
    <property type="match status" value="1"/>
</dbReference>
<dbReference type="EMBL" id="JACSEP010000111">
    <property type="protein sequence ID" value="MBC6325440.1"/>
    <property type="molecule type" value="Genomic_DNA"/>
</dbReference>
<keyword evidence="3" id="KW-0732">Signal</keyword>
<comment type="subcellular location">
    <subcellularLocation>
        <location evidence="1">Fimbrium</location>
    </subcellularLocation>
</comment>
<evidence type="ECO:0000256" key="4">
    <source>
        <dbReference type="ARBA" id="ARBA00023263"/>
    </source>
</evidence>
<dbReference type="Gene3D" id="2.60.40.3310">
    <property type="match status" value="1"/>
</dbReference>
<dbReference type="InterPro" id="IPR000259">
    <property type="entry name" value="Adhesion_dom_fimbrial"/>
</dbReference>
<accession>A0AAW3XN73</accession>